<dbReference type="InterPro" id="IPR036875">
    <property type="entry name" value="Znf_CCHC_sf"/>
</dbReference>
<gene>
    <name evidence="3" type="ORF">Zmor_014959</name>
</gene>
<evidence type="ECO:0000259" key="2">
    <source>
        <dbReference type="PROSITE" id="PS50158"/>
    </source>
</evidence>
<keyword evidence="1" id="KW-0862">Zinc</keyword>
<reference evidence="3" key="1">
    <citation type="journal article" date="2023" name="G3 (Bethesda)">
        <title>Whole genome assemblies of Zophobas morio and Tenebrio molitor.</title>
        <authorList>
            <person name="Kaur S."/>
            <person name="Stinson S.A."/>
            <person name="diCenzo G.C."/>
        </authorList>
    </citation>
    <scope>NUCLEOTIDE SEQUENCE</scope>
    <source>
        <strain evidence="3">QUZm001</strain>
    </source>
</reference>
<keyword evidence="1" id="KW-0863">Zinc-finger</keyword>
<protein>
    <recommendedName>
        <fullName evidence="2">CCHC-type domain-containing protein</fullName>
    </recommendedName>
</protein>
<dbReference type="EMBL" id="JALNTZ010000004">
    <property type="protein sequence ID" value="KAJ3655849.1"/>
    <property type="molecule type" value="Genomic_DNA"/>
</dbReference>
<comment type="caution">
    <text evidence="3">The sequence shown here is derived from an EMBL/GenBank/DDBJ whole genome shotgun (WGS) entry which is preliminary data.</text>
</comment>
<evidence type="ECO:0000313" key="3">
    <source>
        <dbReference type="EMBL" id="KAJ3655849.1"/>
    </source>
</evidence>
<dbReference type="SUPFAM" id="SSF57756">
    <property type="entry name" value="Retrovirus zinc finger-like domains"/>
    <property type="match status" value="1"/>
</dbReference>
<name>A0AA38IJ51_9CUCU</name>
<keyword evidence="4" id="KW-1185">Reference proteome</keyword>
<dbReference type="AlphaFoldDB" id="A0AA38IJ51"/>
<feature type="domain" description="CCHC-type" evidence="2">
    <location>
        <begin position="288"/>
        <end position="301"/>
    </location>
</feature>
<proteinExistence type="predicted"/>
<evidence type="ECO:0000256" key="1">
    <source>
        <dbReference type="PROSITE-ProRule" id="PRU00047"/>
    </source>
</evidence>
<dbReference type="Proteomes" id="UP001168821">
    <property type="component" value="Unassembled WGS sequence"/>
</dbReference>
<dbReference type="GO" id="GO:0003676">
    <property type="term" value="F:nucleic acid binding"/>
    <property type="evidence" value="ECO:0007669"/>
    <property type="project" value="InterPro"/>
</dbReference>
<keyword evidence="1" id="KW-0479">Metal-binding</keyword>
<organism evidence="3 4">
    <name type="scientific">Zophobas morio</name>
    <dbReference type="NCBI Taxonomy" id="2755281"/>
    <lineage>
        <taxon>Eukaryota</taxon>
        <taxon>Metazoa</taxon>
        <taxon>Ecdysozoa</taxon>
        <taxon>Arthropoda</taxon>
        <taxon>Hexapoda</taxon>
        <taxon>Insecta</taxon>
        <taxon>Pterygota</taxon>
        <taxon>Neoptera</taxon>
        <taxon>Endopterygota</taxon>
        <taxon>Coleoptera</taxon>
        <taxon>Polyphaga</taxon>
        <taxon>Cucujiformia</taxon>
        <taxon>Tenebrionidae</taxon>
        <taxon>Zophobas</taxon>
    </lineage>
</organism>
<accession>A0AA38IJ51</accession>
<dbReference type="InterPro" id="IPR001878">
    <property type="entry name" value="Znf_CCHC"/>
</dbReference>
<dbReference type="PROSITE" id="PS50158">
    <property type="entry name" value="ZF_CCHC"/>
    <property type="match status" value="1"/>
</dbReference>
<evidence type="ECO:0000313" key="4">
    <source>
        <dbReference type="Proteomes" id="UP001168821"/>
    </source>
</evidence>
<sequence>MAEGSPASHTSVEERIEPLASADGATIHGVGERQEAEDETGGLSSPQVKMDWQETLVSLMAARQQQLFELTRRTNMATEIPTMTSGRTQPSTSSVVSFRLAEFDPEENDHPIEEWLAVATRLKEEEHIGHGLMIAKAGEALKGSAHHYYCNWRPVLRTWDEFCKDLIVAFPDRETAGARAFTAATLRSTDCESLSEYGIRKLRAIDRFYAALPWNIRLSMVEYGLDHGETQAAIRMQQPGTDRELLKVLSEYDARRRKGRKTQAPRSTKSISLVAPEKRQKRGPKGVCFRCGQKGHHKANCAVRLDKDQKEPHCWYKHGKPKRALVLKR</sequence>
<dbReference type="GO" id="GO:0008270">
    <property type="term" value="F:zinc ion binding"/>
    <property type="evidence" value="ECO:0007669"/>
    <property type="project" value="UniProtKB-KW"/>
</dbReference>